<evidence type="ECO:0000256" key="4">
    <source>
        <dbReference type="ARBA" id="ARBA00022801"/>
    </source>
</evidence>
<dbReference type="EMBL" id="BSDZ01000025">
    <property type="protein sequence ID" value="GLI65811.1"/>
    <property type="molecule type" value="Genomic_DNA"/>
</dbReference>
<dbReference type="CDD" id="cd06141">
    <property type="entry name" value="WRN_exo"/>
    <property type="match status" value="1"/>
</dbReference>
<proteinExistence type="predicted"/>
<comment type="caution">
    <text evidence="12">The sequence shown here is derived from an EMBL/GenBank/DDBJ whole genome shotgun (WGS) entry which is preliminary data.</text>
</comment>
<feature type="compositionally biased region" description="Polar residues" evidence="10">
    <location>
        <begin position="666"/>
        <end position="675"/>
    </location>
</feature>
<evidence type="ECO:0000313" key="12">
    <source>
        <dbReference type="EMBL" id="GLI65811.1"/>
    </source>
</evidence>
<dbReference type="PANTHER" id="PTHR13620:SF109">
    <property type="entry name" value="3'-5' EXONUCLEASE"/>
    <property type="match status" value="1"/>
</dbReference>
<feature type="region of interest" description="Disordered" evidence="10">
    <location>
        <begin position="1166"/>
        <end position="1187"/>
    </location>
</feature>
<keyword evidence="13" id="KW-1185">Reference proteome</keyword>
<dbReference type="Pfam" id="PF01612">
    <property type="entry name" value="DNA_pol_A_exo1"/>
    <property type="match status" value="1"/>
</dbReference>
<protein>
    <recommendedName>
        <fullName evidence="8">3'-5' exonuclease</fullName>
    </recommendedName>
    <alternativeName>
        <fullName evidence="9">Werner Syndrome-like exonuclease</fullName>
    </alternativeName>
</protein>
<keyword evidence="5" id="KW-0269">Exonuclease</keyword>
<feature type="domain" description="3'-5' exonuclease" evidence="11">
    <location>
        <begin position="1100"/>
        <end position="1404"/>
    </location>
</feature>
<dbReference type="InterPro" id="IPR036397">
    <property type="entry name" value="RNaseH_sf"/>
</dbReference>
<feature type="region of interest" description="Disordered" evidence="10">
    <location>
        <begin position="525"/>
        <end position="563"/>
    </location>
</feature>
<feature type="region of interest" description="Disordered" evidence="10">
    <location>
        <begin position="228"/>
        <end position="257"/>
    </location>
</feature>
<dbReference type="InterPro" id="IPR002562">
    <property type="entry name" value="3'-5'_exonuclease_dom"/>
</dbReference>
<feature type="compositionally biased region" description="Low complexity" evidence="10">
    <location>
        <begin position="1490"/>
        <end position="1500"/>
    </location>
</feature>
<feature type="compositionally biased region" description="Low complexity" evidence="10">
    <location>
        <begin position="651"/>
        <end position="665"/>
    </location>
</feature>
<keyword evidence="7" id="KW-0539">Nucleus</keyword>
<evidence type="ECO:0000313" key="13">
    <source>
        <dbReference type="Proteomes" id="UP001165090"/>
    </source>
</evidence>
<accession>A0ABQ5S9E1</accession>
<feature type="compositionally biased region" description="Basic and acidic residues" evidence="10">
    <location>
        <begin position="1238"/>
        <end position="1253"/>
    </location>
</feature>
<evidence type="ECO:0000256" key="2">
    <source>
        <dbReference type="ARBA" id="ARBA00022722"/>
    </source>
</evidence>
<reference evidence="12 13" key="1">
    <citation type="journal article" date="2023" name="IScience">
        <title>Expanded male sex-determining region conserved during the evolution of homothallism in the green alga Volvox.</title>
        <authorList>
            <person name="Yamamoto K."/>
            <person name="Matsuzaki R."/>
            <person name="Mahakham W."/>
            <person name="Heman W."/>
            <person name="Sekimoto H."/>
            <person name="Kawachi M."/>
            <person name="Minakuchi Y."/>
            <person name="Toyoda A."/>
            <person name="Nozaki H."/>
        </authorList>
    </citation>
    <scope>NUCLEOTIDE SEQUENCE [LARGE SCALE GENOMIC DNA]</scope>
    <source>
        <strain evidence="12 13">NIES-4468</strain>
    </source>
</reference>
<dbReference type="SMART" id="SM00474">
    <property type="entry name" value="35EXOc"/>
    <property type="match status" value="1"/>
</dbReference>
<dbReference type="InterPro" id="IPR012337">
    <property type="entry name" value="RNaseH-like_sf"/>
</dbReference>
<evidence type="ECO:0000256" key="9">
    <source>
        <dbReference type="ARBA" id="ARBA00042761"/>
    </source>
</evidence>
<name>A0ABQ5S9E1_9CHLO</name>
<feature type="compositionally biased region" description="Polar residues" evidence="10">
    <location>
        <begin position="583"/>
        <end position="593"/>
    </location>
</feature>
<evidence type="ECO:0000256" key="7">
    <source>
        <dbReference type="ARBA" id="ARBA00023242"/>
    </source>
</evidence>
<dbReference type="PANTHER" id="PTHR13620">
    <property type="entry name" value="3-5 EXONUCLEASE"/>
    <property type="match status" value="1"/>
</dbReference>
<keyword evidence="3" id="KW-0479">Metal-binding</keyword>
<evidence type="ECO:0000256" key="8">
    <source>
        <dbReference type="ARBA" id="ARBA00040531"/>
    </source>
</evidence>
<keyword evidence="4" id="KW-0378">Hydrolase</keyword>
<feature type="region of interest" description="Disordered" evidence="10">
    <location>
        <begin position="641"/>
        <end position="737"/>
    </location>
</feature>
<evidence type="ECO:0000256" key="5">
    <source>
        <dbReference type="ARBA" id="ARBA00022839"/>
    </source>
</evidence>
<comment type="subcellular location">
    <subcellularLocation>
        <location evidence="1">Nucleus</location>
    </subcellularLocation>
</comment>
<feature type="region of interest" description="Disordered" evidence="10">
    <location>
        <begin position="1232"/>
        <end position="1253"/>
    </location>
</feature>
<feature type="compositionally biased region" description="Polar residues" evidence="10">
    <location>
        <begin position="533"/>
        <end position="563"/>
    </location>
</feature>
<feature type="compositionally biased region" description="Low complexity" evidence="10">
    <location>
        <begin position="271"/>
        <end position="288"/>
    </location>
</feature>
<evidence type="ECO:0000259" key="11">
    <source>
        <dbReference type="SMART" id="SM00474"/>
    </source>
</evidence>
<feature type="compositionally biased region" description="Low complexity" evidence="10">
    <location>
        <begin position="696"/>
        <end position="707"/>
    </location>
</feature>
<feature type="region of interest" description="Disordered" evidence="10">
    <location>
        <begin position="475"/>
        <end position="503"/>
    </location>
</feature>
<evidence type="ECO:0000256" key="10">
    <source>
        <dbReference type="SAM" id="MobiDB-lite"/>
    </source>
</evidence>
<sequence>MLSQHLLAEDFEEVERVQYAAERSAQEPAVIGPSYGIPNAGPLADNTNVRASHCAWVAAPHVPTSDITGIEVEPRGTWHHDDVSVAAHSKVEASDSYRTVSPLPVPAYHCSTCAPPVTGYQNPASSYGQEGRTNLNASTPSNCPCTGDGILHGGNGGSPKLPPAKRQSVAPNVEPCWNTAGNCALKLNLDRRQVVFTATVTEAAATTAPSLLTSSEAVPLPWGTSLTSDHLAQAPSEASRARGSYSEGPLQINAKPGFGAAPNASWLQRQSALPSASSAVPPADLPQQAAPPPYPSKQPYQLSKSLQYSHQHNTFGGPHGLHPCHPTFTRQQQGPQQQQDTWPVAPQRQSHGQSPQTWPQQQVEFGWEKRPMTGTAEITAGRWQMHLETRSRRGHTAAQHVISSALGGTYDQLQHQQPQPQPQSLSHPQLHLQPQQHLLMLPSCKQDDEHHTHLPQTVSHSCAISAASTASPVLIQSIPPPNATSFGEGAARVSDTGTGSGSEFVNASMELMRQPSPAPTLICQPVAPDCTGSEPNLNPGSRSGSEIKQPSQFLPQAQPQPQTRPELCLHLQPQYVCPLAHGSQLTRSVQSTRKAPGPPGQRHSHPRRGTQQPMSLPAKVLCVPPPPAAALVGMQMPVGGQRNVPAGGAGPMPLQQQLQGQQQKPSNSEQRLSNRQHIHLPNQYQSLPPSQLSCNQPQKAPEQQQQPPQQPPQHPPSSPLPRHRHHQQPQHGLYQGDMSPRWRAAAPAALPGSPEAKCQLCPNKCALRPHAPKTLDAGLCGDASGARGGAMGPFRATATATPSTTTIARASASFLPGSSYRPAAPEENQCSSCAYPSAAAATAATEPLNAATAANAVAYPPDFCLLHAAVGNSASGVPHGGSSAVVTAAGAAGDGQPGGGIADPAAVAIGYGTETLENPAACVGACVSGIGHCGYRSSATTITTAVSAPVIAAVTTPVTTAVGDPSSGCEEASGRKVVITGFGGTSHIGSAFGGCTGTRGGGPGRRLPASLAAVTCSAPSNTALPPGIAAAASMPAAAKGNPAARGVGCPGAAALAHAGDINTCPPSLPSIAEVRAARAAAAAANGPVAKQPVLQFEGRVRYAATAVEVDWLCRELLAARPPVIGLDMEWRPHYVAGSPANPTALLQICYAVPAGHPGYLALGADRPPSGRHHGQATTTTDNNNNKSTIDAITTDNNNIIIIDAAITAASGCVGADSTAVITSSTTVCGGTACGASEAPRRDPGRDPSNDTDKAAAAAAAADTCTGRHCCCLLLHIIHSGVTPRLRALLEAEEPCKVGVNITGDANKLKRDYGVEMRGTTELDLLANDRVFQHIAHVTINTEYRSRWSLSALVETVLRRQLPKPNNIRCGNWEKRPLDAAQQRYAALDAYAGLAVWAALLRLPRRRKAPLIVPPVASASAPGPELSLEAIAADLATGSNGADGHAILGSNDSSASAAIGGSVVARDCIAAAGHVADSAIRRNGNKVSEPGDAGVGAATAAARDRSPEVDH</sequence>
<evidence type="ECO:0000256" key="1">
    <source>
        <dbReference type="ARBA" id="ARBA00004123"/>
    </source>
</evidence>
<dbReference type="Gene3D" id="3.30.420.10">
    <property type="entry name" value="Ribonuclease H-like superfamily/Ribonuclease H"/>
    <property type="match status" value="2"/>
</dbReference>
<feature type="compositionally biased region" description="Pro residues" evidence="10">
    <location>
        <begin position="708"/>
        <end position="719"/>
    </location>
</feature>
<organism evidence="12 13">
    <name type="scientific">Volvox africanus</name>
    <dbReference type="NCBI Taxonomy" id="51714"/>
    <lineage>
        <taxon>Eukaryota</taxon>
        <taxon>Viridiplantae</taxon>
        <taxon>Chlorophyta</taxon>
        <taxon>core chlorophytes</taxon>
        <taxon>Chlorophyceae</taxon>
        <taxon>CS clade</taxon>
        <taxon>Chlamydomonadales</taxon>
        <taxon>Volvocaceae</taxon>
        <taxon>Volvox</taxon>
    </lineage>
</organism>
<feature type="compositionally biased region" description="Polar residues" evidence="10">
    <location>
        <begin position="302"/>
        <end position="314"/>
    </location>
</feature>
<feature type="region of interest" description="Disordered" evidence="10">
    <location>
        <begin position="1479"/>
        <end position="1510"/>
    </location>
</feature>
<feature type="compositionally biased region" description="Polar residues" evidence="10">
    <location>
        <begin position="347"/>
        <end position="361"/>
    </location>
</feature>
<dbReference type="Proteomes" id="UP001165090">
    <property type="component" value="Unassembled WGS sequence"/>
</dbReference>
<feature type="compositionally biased region" description="Basic and acidic residues" evidence="10">
    <location>
        <begin position="1501"/>
        <end position="1510"/>
    </location>
</feature>
<feature type="region of interest" description="Disordered" evidence="10">
    <location>
        <begin position="583"/>
        <end position="621"/>
    </location>
</feature>
<keyword evidence="6" id="KW-0460">Magnesium</keyword>
<gene>
    <name evidence="12" type="ORF">VaNZ11_009434</name>
</gene>
<dbReference type="InterPro" id="IPR051132">
    <property type="entry name" value="3-5_Exonuclease_domain"/>
</dbReference>
<evidence type="ECO:0000256" key="3">
    <source>
        <dbReference type="ARBA" id="ARBA00022723"/>
    </source>
</evidence>
<feature type="region of interest" description="Disordered" evidence="10">
    <location>
        <begin position="269"/>
        <end position="361"/>
    </location>
</feature>
<feature type="compositionally biased region" description="Low complexity" evidence="10">
    <location>
        <begin position="1177"/>
        <end position="1187"/>
    </location>
</feature>
<feature type="compositionally biased region" description="Polar residues" evidence="10">
    <location>
        <begin position="682"/>
        <end position="695"/>
    </location>
</feature>
<evidence type="ECO:0000256" key="6">
    <source>
        <dbReference type="ARBA" id="ARBA00022842"/>
    </source>
</evidence>
<dbReference type="SUPFAM" id="SSF53098">
    <property type="entry name" value="Ribonuclease H-like"/>
    <property type="match status" value="1"/>
</dbReference>
<keyword evidence="2" id="KW-0540">Nuclease</keyword>